<evidence type="ECO:0000313" key="4">
    <source>
        <dbReference type="Proteomes" id="UP000076722"/>
    </source>
</evidence>
<name>A0A164W8D5_9AGAM</name>
<dbReference type="STRING" id="1314777.A0A164W8D5"/>
<dbReference type="GO" id="GO:0016491">
    <property type="term" value="F:oxidoreductase activity"/>
    <property type="evidence" value="ECO:0007669"/>
    <property type="project" value="InterPro"/>
</dbReference>
<evidence type="ECO:0000259" key="2">
    <source>
        <dbReference type="Pfam" id="PF00487"/>
    </source>
</evidence>
<feature type="domain" description="Fatty acid desaturase" evidence="2">
    <location>
        <begin position="72"/>
        <end position="343"/>
    </location>
</feature>
<dbReference type="AlphaFoldDB" id="A0A164W8D5"/>
<dbReference type="EMBL" id="KV419403">
    <property type="protein sequence ID" value="KZS94826.1"/>
    <property type="molecule type" value="Genomic_DNA"/>
</dbReference>
<dbReference type="InterPro" id="IPR012171">
    <property type="entry name" value="Fatty_acid_desaturase"/>
</dbReference>
<accession>A0A164W8D5</accession>
<dbReference type="PANTHER" id="PTHR32100">
    <property type="entry name" value="OMEGA-6 FATTY ACID DESATURASE, CHLOROPLASTIC"/>
    <property type="match status" value="1"/>
</dbReference>
<sequence length="395" mass="45674">SLPEIRKCIPARCFGKSTIRSSFYLLRHLLVAISLIGFATGIDIFGRYLRQLPMVPDVVAAPLSSSVQIVGWLFYLVWTGFWILGHECLHRTFSPNALLSDCIGLILHTFCWTPYFSHQISHNRHHSGRGHAEREELFVPPKRSTTVLKDDDENPPSLEDEHTSYFEHTPIHDLWMLFLQQTVGYPSYILLNYTGQPTLLPGTSHVNPWSKHFKHRSNAVVISDLAILIMAYLVYKSVRVFGLLAVIKYYGIPWIGLNHWLAMATYLQHTGPRLPWYRGKAWNLQRGALSTVDRPFLGWQGRFFLFNISHCHVAHHLFPQIPWYHLPEATEHLKEFLGPHYLYSDEHIFMSLWKIYNGCQFVDGEGDVVFYRNKKGETVVKYVYSESFSGGRDVQ</sequence>
<reference evidence="3 4" key="1">
    <citation type="journal article" date="2016" name="Mol. Biol. Evol.">
        <title>Comparative Genomics of Early-Diverging Mushroom-Forming Fungi Provides Insights into the Origins of Lignocellulose Decay Capabilities.</title>
        <authorList>
            <person name="Nagy L.G."/>
            <person name="Riley R."/>
            <person name="Tritt A."/>
            <person name="Adam C."/>
            <person name="Daum C."/>
            <person name="Floudas D."/>
            <person name="Sun H."/>
            <person name="Yadav J.S."/>
            <person name="Pangilinan J."/>
            <person name="Larsson K.H."/>
            <person name="Matsuura K."/>
            <person name="Barry K."/>
            <person name="Labutti K."/>
            <person name="Kuo R."/>
            <person name="Ohm R.A."/>
            <person name="Bhattacharya S.S."/>
            <person name="Shirouzu T."/>
            <person name="Yoshinaga Y."/>
            <person name="Martin F.M."/>
            <person name="Grigoriev I.V."/>
            <person name="Hibbett D.S."/>
        </authorList>
    </citation>
    <scope>NUCLEOTIDE SEQUENCE [LARGE SCALE GENOMIC DNA]</scope>
    <source>
        <strain evidence="3 4">HHB9708</strain>
    </source>
</reference>
<dbReference type="Pfam" id="PF00487">
    <property type="entry name" value="FA_desaturase"/>
    <property type="match status" value="1"/>
</dbReference>
<organism evidence="3 4">
    <name type="scientific">Sistotremastrum niveocremeum HHB9708</name>
    <dbReference type="NCBI Taxonomy" id="1314777"/>
    <lineage>
        <taxon>Eukaryota</taxon>
        <taxon>Fungi</taxon>
        <taxon>Dikarya</taxon>
        <taxon>Basidiomycota</taxon>
        <taxon>Agaricomycotina</taxon>
        <taxon>Agaricomycetes</taxon>
        <taxon>Sistotremastrales</taxon>
        <taxon>Sistotremastraceae</taxon>
        <taxon>Sertulicium</taxon>
        <taxon>Sertulicium niveocremeum</taxon>
    </lineage>
</organism>
<keyword evidence="1" id="KW-1133">Transmembrane helix</keyword>
<dbReference type="Proteomes" id="UP000076722">
    <property type="component" value="Unassembled WGS sequence"/>
</dbReference>
<keyword evidence="1" id="KW-0812">Transmembrane</keyword>
<evidence type="ECO:0000256" key="1">
    <source>
        <dbReference type="SAM" id="Phobius"/>
    </source>
</evidence>
<dbReference type="InterPro" id="IPR005804">
    <property type="entry name" value="FA_desaturase_dom"/>
</dbReference>
<protein>
    <recommendedName>
        <fullName evidence="2">Fatty acid desaturase domain-containing protein</fullName>
    </recommendedName>
</protein>
<gene>
    <name evidence="3" type="ORF">SISNIDRAFT_409331</name>
</gene>
<feature type="transmembrane region" description="Helical" evidence="1">
    <location>
        <begin position="247"/>
        <end position="267"/>
    </location>
</feature>
<dbReference type="GO" id="GO:0006629">
    <property type="term" value="P:lipid metabolic process"/>
    <property type="evidence" value="ECO:0007669"/>
    <property type="project" value="InterPro"/>
</dbReference>
<keyword evidence="4" id="KW-1185">Reference proteome</keyword>
<feature type="transmembrane region" description="Helical" evidence="1">
    <location>
        <begin position="24"/>
        <end position="45"/>
    </location>
</feature>
<proteinExistence type="predicted"/>
<evidence type="ECO:0000313" key="3">
    <source>
        <dbReference type="EMBL" id="KZS94826.1"/>
    </source>
</evidence>
<feature type="non-terminal residue" evidence="3">
    <location>
        <position position="1"/>
    </location>
</feature>
<keyword evidence="1" id="KW-0472">Membrane</keyword>
<feature type="transmembrane region" description="Helical" evidence="1">
    <location>
        <begin position="65"/>
        <end position="84"/>
    </location>
</feature>